<dbReference type="Proteomes" id="UP000299102">
    <property type="component" value="Unassembled WGS sequence"/>
</dbReference>
<feature type="compositionally biased region" description="Polar residues" evidence="1">
    <location>
        <begin position="36"/>
        <end position="46"/>
    </location>
</feature>
<accession>A0A4C1WQI5</accession>
<feature type="compositionally biased region" description="Low complexity" evidence="1">
    <location>
        <begin position="1"/>
        <end position="24"/>
    </location>
</feature>
<proteinExistence type="predicted"/>
<evidence type="ECO:0000313" key="2">
    <source>
        <dbReference type="EMBL" id="GBP52782.1"/>
    </source>
</evidence>
<keyword evidence="3" id="KW-1185">Reference proteome</keyword>
<organism evidence="2 3">
    <name type="scientific">Eumeta variegata</name>
    <name type="common">Bagworm moth</name>
    <name type="synonym">Eumeta japonica</name>
    <dbReference type="NCBI Taxonomy" id="151549"/>
    <lineage>
        <taxon>Eukaryota</taxon>
        <taxon>Metazoa</taxon>
        <taxon>Ecdysozoa</taxon>
        <taxon>Arthropoda</taxon>
        <taxon>Hexapoda</taxon>
        <taxon>Insecta</taxon>
        <taxon>Pterygota</taxon>
        <taxon>Neoptera</taxon>
        <taxon>Endopterygota</taxon>
        <taxon>Lepidoptera</taxon>
        <taxon>Glossata</taxon>
        <taxon>Ditrysia</taxon>
        <taxon>Tineoidea</taxon>
        <taxon>Psychidae</taxon>
        <taxon>Oiketicinae</taxon>
        <taxon>Eumeta</taxon>
    </lineage>
</organism>
<protein>
    <submittedName>
        <fullName evidence="2">Uncharacterized protein</fullName>
    </submittedName>
</protein>
<reference evidence="2 3" key="1">
    <citation type="journal article" date="2019" name="Commun. Biol.">
        <title>The bagworm genome reveals a unique fibroin gene that provides high tensile strength.</title>
        <authorList>
            <person name="Kono N."/>
            <person name="Nakamura H."/>
            <person name="Ohtoshi R."/>
            <person name="Tomita M."/>
            <person name="Numata K."/>
            <person name="Arakawa K."/>
        </authorList>
    </citation>
    <scope>NUCLEOTIDE SEQUENCE [LARGE SCALE GENOMIC DNA]</scope>
</reference>
<evidence type="ECO:0000313" key="3">
    <source>
        <dbReference type="Proteomes" id="UP000299102"/>
    </source>
</evidence>
<gene>
    <name evidence="2" type="ORF">EVAR_27727_1</name>
</gene>
<dbReference type="EMBL" id="BGZK01000609">
    <property type="protein sequence ID" value="GBP52782.1"/>
    <property type="molecule type" value="Genomic_DNA"/>
</dbReference>
<feature type="region of interest" description="Disordered" evidence="1">
    <location>
        <begin position="1"/>
        <end position="97"/>
    </location>
</feature>
<sequence>MTGRSAPAPAAAPGGARRARAGGADQYAPQRRSRDPTSLITETPTGAISYPGFRRNPERGCRPLSSRARTNPGHLGAPRRANEPVTAQNTRDETGRIRVLDTTLPRRANGEPVSLAAHARDQSSFETFIIN</sequence>
<comment type="caution">
    <text evidence="2">The sequence shown here is derived from an EMBL/GenBank/DDBJ whole genome shotgun (WGS) entry which is preliminary data.</text>
</comment>
<evidence type="ECO:0000256" key="1">
    <source>
        <dbReference type="SAM" id="MobiDB-lite"/>
    </source>
</evidence>
<name>A0A4C1WQI5_EUMVA</name>
<dbReference type="AlphaFoldDB" id="A0A4C1WQI5"/>